<protein>
    <submittedName>
        <fullName evidence="3">ALC-interacting protein</fullName>
    </submittedName>
</protein>
<dbReference type="InterPro" id="IPR032795">
    <property type="entry name" value="DUF3741-assoc"/>
</dbReference>
<dbReference type="AlphaFoldDB" id="A0AAD7L3P6"/>
<feature type="region of interest" description="Disordered" evidence="1">
    <location>
        <begin position="149"/>
        <end position="271"/>
    </location>
</feature>
<dbReference type="EMBL" id="JARAOO010000011">
    <property type="protein sequence ID" value="KAJ7949990.1"/>
    <property type="molecule type" value="Genomic_DNA"/>
</dbReference>
<accession>A0AAD7L3P6</accession>
<evidence type="ECO:0000313" key="3">
    <source>
        <dbReference type="EMBL" id="KAJ7949990.1"/>
    </source>
</evidence>
<dbReference type="PANTHER" id="PTHR35499">
    <property type="entry name" value="OS05G0128300 PROTEIN"/>
    <property type="match status" value="1"/>
</dbReference>
<evidence type="ECO:0000259" key="2">
    <source>
        <dbReference type="Pfam" id="PF14383"/>
    </source>
</evidence>
<dbReference type="Pfam" id="PF14383">
    <property type="entry name" value="VARLMGL"/>
    <property type="match status" value="1"/>
</dbReference>
<feature type="compositionally biased region" description="Polar residues" evidence="1">
    <location>
        <begin position="231"/>
        <end position="244"/>
    </location>
</feature>
<feature type="domain" description="DUF3741" evidence="2">
    <location>
        <begin position="65"/>
        <end position="82"/>
    </location>
</feature>
<proteinExistence type="predicted"/>
<feature type="compositionally biased region" description="Basic residues" evidence="1">
    <location>
        <begin position="170"/>
        <end position="182"/>
    </location>
</feature>
<gene>
    <name evidence="3" type="ORF">O6P43_026236</name>
</gene>
<dbReference type="PANTHER" id="PTHR35499:SF4">
    <property type="entry name" value="ALC-INTERACTING PROTEIN 1"/>
    <property type="match status" value="1"/>
</dbReference>
<keyword evidence="4" id="KW-1185">Reference proteome</keyword>
<dbReference type="Proteomes" id="UP001163823">
    <property type="component" value="Chromosome 11"/>
</dbReference>
<comment type="caution">
    <text evidence="3">The sequence shown here is derived from an EMBL/GenBank/DDBJ whole genome shotgun (WGS) entry which is preliminary data.</text>
</comment>
<evidence type="ECO:0000313" key="4">
    <source>
        <dbReference type="Proteomes" id="UP001163823"/>
    </source>
</evidence>
<reference evidence="3" key="1">
    <citation type="journal article" date="2023" name="Science">
        <title>Elucidation of the pathway for biosynthesis of saponin adjuvants from the soapbark tree.</title>
        <authorList>
            <person name="Reed J."/>
            <person name="Orme A."/>
            <person name="El-Demerdash A."/>
            <person name="Owen C."/>
            <person name="Martin L.B.B."/>
            <person name="Misra R.C."/>
            <person name="Kikuchi S."/>
            <person name="Rejzek M."/>
            <person name="Martin A.C."/>
            <person name="Harkess A."/>
            <person name="Leebens-Mack J."/>
            <person name="Louveau T."/>
            <person name="Stephenson M.J."/>
            <person name="Osbourn A."/>
        </authorList>
    </citation>
    <scope>NUCLEOTIDE SEQUENCE</scope>
    <source>
        <strain evidence="3">S10</strain>
    </source>
</reference>
<name>A0AAD7L3P6_QUISA</name>
<feature type="compositionally biased region" description="Basic and acidic residues" evidence="1">
    <location>
        <begin position="158"/>
        <end position="169"/>
    </location>
</feature>
<sequence length="408" mass="45949">MTNSDNANSGCFSGILRQLLCAGGSSASTHPVNHIAELTPIVTELDHPLEDPRKCTKAKVGVSATPGVVARLMGLDSLPNTNLVPKGTYPDSVMRSKSMNFVDYLLEFDSSQAQHHRIRTSASFREVPALLQQQQNHEVVVLYWDNPKERHRSGSKLRKSEMSFEELKQRKTQRSKNKKSMKQRITVKNEVENQGKNKKISKLKDEPRRVPSNCSRKAGYHNVSKELGNSVGASTSSRSKSPLLNRQKEVFDGPKVTRTRRNQQASKKIVSECSSESFSPVSVLDVDEFPILHKTPSSEDSGPIKMNSKWKSEAELFHSGGLEERITKNEACSIMDINGETEFYTELLVKLCRLIEKEMKESDWVKKNMFDLFESGGLEEICISMEHKVLDLLLHEVVNELVELSCEE</sequence>
<organism evidence="3 4">
    <name type="scientific">Quillaja saponaria</name>
    <name type="common">Soap bark tree</name>
    <dbReference type="NCBI Taxonomy" id="32244"/>
    <lineage>
        <taxon>Eukaryota</taxon>
        <taxon>Viridiplantae</taxon>
        <taxon>Streptophyta</taxon>
        <taxon>Embryophyta</taxon>
        <taxon>Tracheophyta</taxon>
        <taxon>Spermatophyta</taxon>
        <taxon>Magnoliopsida</taxon>
        <taxon>eudicotyledons</taxon>
        <taxon>Gunneridae</taxon>
        <taxon>Pentapetalae</taxon>
        <taxon>rosids</taxon>
        <taxon>fabids</taxon>
        <taxon>Fabales</taxon>
        <taxon>Quillajaceae</taxon>
        <taxon>Quillaja</taxon>
    </lineage>
</organism>
<dbReference type="KEGG" id="qsa:O6P43_026236"/>
<evidence type="ECO:0000256" key="1">
    <source>
        <dbReference type="SAM" id="MobiDB-lite"/>
    </source>
</evidence>